<gene>
    <name evidence="2" type="ORF">GCM10009827_080520</name>
</gene>
<dbReference type="Pfam" id="PF13649">
    <property type="entry name" value="Methyltransf_25"/>
    <property type="match status" value="1"/>
</dbReference>
<evidence type="ECO:0000313" key="3">
    <source>
        <dbReference type="Proteomes" id="UP001501470"/>
    </source>
</evidence>
<evidence type="ECO:0000313" key="2">
    <source>
        <dbReference type="EMBL" id="GAA1548113.1"/>
    </source>
</evidence>
<dbReference type="Gene3D" id="2.20.130.10">
    <property type="entry name" value="CAC2371-like domains"/>
    <property type="match status" value="1"/>
</dbReference>
<accession>A0ABP4MP43</accession>
<reference evidence="3" key="1">
    <citation type="journal article" date="2019" name="Int. J. Syst. Evol. Microbiol.">
        <title>The Global Catalogue of Microorganisms (GCM) 10K type strain sequencing project: providing services to taxonomists for standard genome sequencing and annotation.</title>
        <authorList>
            <consortium name="The Broad Institute Genomics Platform"/>
            <consortium name="The Broad Institute Genome Sequencing Center for Infectious Disease"/>
            <person name="Wu L."/>
            <person name="Ma J."/>
        </authorList>
    </citation>
    <scope>NUCLEOTIDE SEQUENCE [LARGE SCALE GENOMIC DNA]</scope>
    <source>
        <strain evidence="3">JCM 15933</strain>
    </source>
</reference>
<evidence type="ECO:0000259" key="1">
    <source>
        <dbReference type="Pfam" id="PF13649"/>
    </source>
</evidence>
<dbReference type="SUPFAM" id="SSF53335">
    <property type="entry name" value="S-adenosyl-L-methionine-dependent methyltransferases"/>
    <property type="match status" value="1"/>
</dbReference>
<feature type="domain" description="Methyltransferase" evidence="1">
    <location>
        <begin position="55"/>
        <end position="145"/>
    </location>
</feature>
<dbReference type="Gene3D" id="3.40.50.150">
    <property type="entry name" value="Vaccinia Virus protein VP39"/>
    <property type="match status" value="1"/>
</dbReference>
<dbReference type="CDD" id="cd02440">
    <property type="entry name" value="AdoMet_MTases"/>
    <property type="match status" value="1"/>
</dbReference>
<keyword evidence="3" id="KW-1185">Reference proteome</keyword>
<proteinExistence type="predicted"/>
<sequence length="256" mass="28090">MAFEQDRTQTHAGWSQDHTEIYDLVFRSRGKSFEAEADDIAAHVRARHPGATTLLDVASGTGSHLVRYAQLFEHVEGVELAPAMRVVAQRKLPGVAVHAGDMRDFDLGRTFDAVVCLGNSVACMASTAELDTAIARMAAHVAPGGVLIVEPGWFPEQFLDGYVGGHLVREPGRVISRVTHSTREGLATRVEIRFTVATSEGGIKEWTDYFYMNLFTREEYTAAFEKAGCAVEFLDIPWRLGTDPHNAPGLFAGVRK</sequence>
<dbReference type="RefSeq" id="WP_344508693.1">
    <property type="nucleotide sequence ID" value="NZ_BAAAQD010000020.1"/>
</dbReference>
<dbReference type="Proteomes" id="UP001501470">
    <property type="component" value="Unassembled WGS sequence"/>
</dbReference>
<dbReference type="InterPro" id="IPR041698">
    <property type="entry name" value="Methyltransf_25"/>
</dbReference>
<protein>
    <recommendedName>
        <fullName evidence="1">Methyltransferase domain-containing protein</fullName>
    </recommendedName>
</protein>
<name>A0ABP4MP43_9ACTN</name>
<dbReference type="EMBL" id="BAAAQD010000020">
    <property type="protein sequence ID" value="GAA1548113.1"/>
    <property type="molecule type" value="Genomic_DNA"/>
</dbReference>
<organism evidence="2 3">
    <name type="scientific">Dactylosporangium maewongense</name>
    <dbReference type="NCBI Taxonomy" id="634393"/>
    <lineage>
        <taxon>Bacteria</taxon>
        <taxon>Bacillati</taxon>
        <taxon>Actinomycetota</taxon>
        <taxon>Actinomycetes</taxon>
        <taxon>Micromonosporales</taxon>
        <taxon>Micromonosporaceae</taxon>
        <taxon>Dactylosporangium</taxon>
    </lineage>
</organism>
<comment type="caution">
    <text evidence="2">The sequence shown here is derived from an EMBL/GenBank/DDBJ whole genome shotgun (WGS) entry which is preliminary data.</text>
</comment>
<dbReference type="InterPro" id="IPR029063">
    <property type="entry name" value="SAM-dependent_MTases_sf"/>
</dbReference>